<evidence type="ECO:0000313" key="4">
    <source>
        <dbReference type="Proteomes" id="UP000268230"/>
    </source>
</evidence>
<reference evidence="3 4" key="1">
    <citation type="submission" date="2018-12" db="EMBL/GenBank/DDBJ databases">
        <authorList>
            <person name="Li S."/>
            <person name="Yang R."/>
            <person name="Chen G."/>
            <person name="Zou L."/>
            <person name="Zhang C."/>
            <person name="Chen Y."/>
            <person name="Liu Z."/>
            <person name="Li Y."/>
            <person name="Yan Y."/>
            <person name="Huang M."/>
            <person name="Chen T."/>
        </authorList>
    </citation>
    <scope>NUCLEOTIDE SEQUENCE [LARGE SCALE GENOMIC DNA]</scope>
    <source>
        <strain evidence="3 4">1257</strain>
    </source>
</reference>
<dbReference type="PANTHER" id="PTHR33755:SF6">
    <property type="entry name" value="PLASMID STABILIZATION SYSTEM PROTEIN"/>
    <property type="match status" value="1"/>
</dbReference>
<dbReference type="OrthoDB" id="9798046at2"/>
<dbReference type="InterPro" id="IPR035093">
    <property type="entry name" value="RelE/ParE_toxin_dom_sf"/>
</dbReference>
<dbReference type="EMBL" id="CP034338">
    <property type="protein sequence ID" value="AZL66460.1"/>
    <property type="molecule type" value="Genomic_DNA"/>
</dbReference>
<dbReference type="KEGG" id="pory:EJA05_01335"/>
<keyword evidence="2" id="KW-1277">Toxin-antitoxin system</keyword>
<dbReference type="PANTHER" id="PTHR33755">
    <property type="entry name" value="TOXIN PARE1-RELATED"/>
    <property type="match status" value="1"/>
</dbReference>
<dbReference type="InterPro" id="IPR007712">
    <property type="entry name" value="RelE/ParE_toxin"/>
</dbReference>
<dbReference type="Pfam" id="PF05016">
    <property type="entry name" value="ParE_toxin"/>
    <property type="match status" value="1"/>
</dbReference>
<evidence type="ECO:0000313" key="3">
    <source>
        <dbReference type="EMBL" id="AZL66460.1"/>
    </source>
</evidence>
<dbReference type="NCBIfam" id="TIGR02385">
    <property type="entry name" value="RelE_StbE"/>
    <property type="match status" value="1"/>
</dbReference>
<name>A0A3S8UDS6_9PSED</name>
<dbReference type="Gene3D" id="3.30.2310.20">
    <property type="entry name" value="RelE-like"/>
    <property type="match status" value="1"/>
</dbReference>
<dbReference type="AlphaFoldDB" id="A0A3S8UDS6"/>
<protein>
    <submittedName>
        <fullName evidence="3">Type II toxin-antitoxin system RelE/ParE family toxin</fullName>
    </submittedName>
</protein>
<dbReference type="InterPro" id="IPR051803">
    <property type="entry name" value="TA_system_RelE-like_toxin"/>
</dbReference>
<proteinExistence type="inferred from homology"/>
<dbReference type="Proteomes" id="UP000268230">
    <property type="component" value="Chromosome"/>
</dbReference>
<gene>
    <name evidence="3" type="ORF">EJA05_01335</name>
</gene>
<evidence type="ECO:0000256" key="2">
    <source>
        <dbReference type="ARBA" id="ARBA00022649"/>
    </source>
</evidence>
<evidence type="ECO:0000256" key="1">
    <source>
        <dbReference type="ARBA" id="ARBA00006226"/>
    </source>
</evidence>
<accession>A0A3S8UDS6</accession>
<organism evidence="3 4">
    <name type="scientific">Pseudomonas entomophila</name>
    <dbReference type="NCBI Taxonomy" id="312306"/>
    <lineage>
        <taxon>Bacteria</taxon>
        <taxon>Pseudomonadati</taxon>
        <taxon>Pseudomonadota</taxon>
        <taxon>Gammaproteobacteria</taxon>
        <taxon>Pseudomonadales</taxon>
        <taxon>Pseudomonadaceae</taxon>
        <taxon>Pseudomonas</taxon>
    </lineage>
</organism>
<comment type="similarity">
    <text evidence="1">Belongs to the RelE toxin family.</text>
</comment>
<sequence>MRLTWSSMAYKDRLRILELIAEDNPIAAEVLDETFRDKARRAAQYPALYKPGRRPGTREIVVHPNYVMVYRTLVDQIEIIRILHARQQWP</sequence>